<accession>A0A931J6S1</accession>
<sequence>MSVSRRTLLAALPLLAAGCSTPLRTPPLAITPRQALQWRSFVDEQLRGQIALGEVQGADEPAVGFLQQALAFVWGSPVAGQVVLDALEDQLRALRLLASAAEPGRYRLDAKLIQLEVGGLIGGAEAQARVEYTVREREEGGRLIYQRQVRSEGKAGWLDHAFTADRQRLAKEAALRAGLVLLAQDLVALRV</sequence>
<evidence type="ECO:0000313" key="2">
    <source>
        <dbReference type="EMBL" id="MBH9579280.1"/>
    </source>
</evidence>
<gene>
    <name evidence="2" type="ORF">I7X39_20485</name>
</gene>
<dbReference type="Proteomes" id="UP000613266">
    <property type="component" value="Unassembled WGS sequence"/>
</dbReference>
<protein>
    <recommendedName>
        <fullName evidence="4">ABC-type transport auxiliary lipoprotein component domain-containing protein</fullName>
    </recommendedName>
</protein>
<name>A0A931J6S1_9BURK</name>
<dbReference type="PROSITE" id="PS51257">
    <property type="entry name" value="PROKAR_LIPOPROTEIN"/>
    <property type="match status" value="1"/>
</dbReference>
<feature type="signal peptide" evidence="1">
    <location>
        <begin position="1"/>
        <end position="16"/>
    </location>
</feature>
<dbReference type="RefSeq" id="WP_198113074.1">
    <property type="nucleotide sequence ID" value="NZ_JAEDAK010000020.1"/>
</dbReference>
<feature type="chain" id="PRO_5037164112" description="ABC-type transport auxiliary lipoprotein component domain-containing protein" evidence="1">
    <location>
        <begin position="17"/>
        <end position="191"/>
    </location>
</feature>
<keyword evidence="3" id="KW-1185">Reference proteome</keyword>
<comment type="caution">
    <text evidence="2">The sequence shown here is derived from an EMBL/GenBank/DDBJ whole genome shotgun (WGS) entry which is preliminary data.</text>
</comment>
<proteinExistence type="predicted"/>
<reference evidence="2" key="1">
    <citation type="submission" date="2020-12" db="EMBL/GenBank/DDBJ databases">
        <title>The genome sequence of Inhella sp. 1Y17.</title>
        <authorList>
            <person name="Liu Y."/>
        </authorList>
    </citation>
    <scope>NUCLEOTIDE SEQUENCE</scope>
    <source>
        <strain evidence="2">1Y17</strain>
    </source>
</reference>
<dbReference type="AlphaFoldDB" id="A0A931J6S1"/>
<evidence type="ECO:0008006" key="4">
    <source>
        <dbReference type="Google" id="ProtNLM"/>
    </source>
</evidence>
<organism evidence="2 3">
    <name type="scientific">Inhella proteolytica</name>
    <dbReference type="NCBI Taxonomy" id="2795029"/>
    <lineage>
        <taxon>Bacteria</taxon>
        <taxon>Pseudomonadati</taxon>
        <taxon>Pseudomonadota</taxon>
        <taxon>Betaproteobacteria</taxon>
        <taxon>Burkholderiales</taxon>
        <taxon>Sphaerotilaceae</taxon>
        <taxon>Inhella</taxon>
    </lineage>
</organism>
<evidence type="ECO:0000256" key="1">
    <source>
        <dbReference type="SAM" id="SignalP"/>
    </source>
</evidence>
<evidence type="ECO:0000313" key="3">
    <source>
        <dbReference type="Proteomes" id="UP000613266"/>
    </source>
</evidence>
<dbReference type="EMBL" id="JAEDAK010000020">
    <property type="protein sequence ID" value="MBH9579280.1"/>
    <property type="molecule type" value="Genomic_DNA"/>
</dbReference>
<keyword evidence="1" id="KW-0732">Signal</keyword>